<feature type="transmembrane region" description="Helical" evidence="2">
    <location>
        <begin position="389"/>
        <end position="412"/>
    </location>
</feature>
<gene>
    <name evidence="3" type="ORF">CSIM01_13254</name>
</gene>
<feature type="compositionally biased region" description="Basic and acidic residues" evidence="1">
    <location>
        <begin position="181"/>
        <end position="208"/>
    </location>
</feature>
<feature type="region of interest" description="Disordered" evidence="1">
    <location>
        <begin position="177"/>
        <end position="208"/>
    </location>
</feature>
<feature type="transmembrane region" description="Helical" evidence="2">
    <location>
        <begin position="245"/>
        <end position="270"/>
    </location>
</feature>
<evidence type="ECO:0000256" key="1">
    <source>
        <dbReference type="SAM" id="MobiDB-lite"/>
    </source>
</evidence>
<name>A0A135T077_9PEZI</name>
<dbReference type="SUPFAM" id="SSF53474">
    <property type="entry name" value="alpha/beta-Hydrolases"/>
    <property type="match status" value="1"/>
</dbReference>
<evidence type="ECO:0000313" key="3">
    <source>
        <dbReference type="EMBL" id="KXH41542.1"/>
    </source>
</evidence>
<keyword evidence="2" id="KW-0472">Membrane</keyword>
<protein>
    <submittedName>
        <fullName evidence="3">Uncharacterized protein</fullName>
    </submittedName>
</protein>
<comment type="caution">
    <text evidence="3">The sequence shown here is derived from an EMBL/GenBank/DDBJ whole genome shotgun (WGS) entry which is preliminary data.</text>
</comment>
<proteinExistence type="predicted"/>
<dbReference type="OrthoDB" id="164921at2759"/>
<dbReference type="InterPro" id="IPR029058">
    <property type="entry name" value="AB_hydrolase_fold"/>
</dbReference>
<evidence type="ECO:0000313" key="4">
    <source>
        <dbReference type="Proteomes" id="UP000070328"/>
    </source>
</evidence>
<dbReference type="Gene3D" id="3.40.50.1820">
    <property type="entry name" value="alpha/beta hydrolase"/>
    <property type="match status" value="1"/>
</dbReference>
<reference evidence="3 4" key="1">
    <citation type="submission" date="2014-02" db="EMBL/GenBank/DDBJ databases">
        <title>The genome sequence of Colletotrichum simmondsii CBS122122.</title>
        <authorList>
            <person name="Baroncelli R."/>
            <person name="Thon M.R."/>
        </authorList>
    </citation>
    <scope>NUCLEOTIDE SEQUENCE [LARGE SCALE GENOMIC DNA]</scope>
    <source>
        <strain evidence="3 4">CBS122122</strain>
    </source>
</reference>
<dbReference type="InterPro" id="IPR019431">
    <property type="entry name" value="DUF2417"/>
</dbReference>
<feature type="region of interest" description="Disordered" evidence="1">
    <location>
        <begin position="71"/>
        <end position="90"/>
    </location>
</feature>
<organism evidence="3 4">
    <name type="scientific">Colletotrichum simmondsii</name>
    <dbReference type="NCBI Taxonomy" id="703756"/>
    <lineage>
        <taxon>Eukaryota</taxon>
        <taxon>Fungi</taxon>
        <taxon>Dikarya</taxon>
        <taxon>Ascomycota</taxon>
        <taxon>Pezizomycotina</taxon>
        <taxon>Sordariomycetes</taxon>
        <taxon>Hypocreomycetidae</taxon>
        <taxon>Glomerellales</taxon>
        <taxon>Glomerellaceae</taxon>
        <taxon>Colletotrichum</taxon>
        <taxon>Colletotrichum acutatum species complex</taxon>
    </lineage>
</organism>
<dbReference type="Pfam" id="PF10329">
    <property type="entry name" value="DUF2417"/>
    <property type="match status" value="1"/>
</dbReference>
<dbReference type="Proteomes" id="UP000070328">
    <property type="component" value="Unassembled WGS sequence"/>
</dbReference>
<sequence length="705" mass="78599">MELTSGVEEVYPTRLLEHTKTPLDARVSMHLKDSKEQLAGFTTINLDFPVSFHAAQSEVRAFASRQLAPASPTTASSIPHARPELSSESGVEISEGRQLRWDVQCVLKQQPVTSSPDWSAGKWGLPIGDPHGASAVVVFPTFPHSVTALCVAFPQSQRMTYMTRKLWPLPSAMSSLWGSRNKKDDDQEARDGPGPPEERGSNEYVAREPDEHTRLLPNRLDSDNRQYLTPDDPAVSPYNLWTVRLLRWVTVLFTALTFTWWTLTLVSSFVTPPGMHTRGSGFYAFSYSSVALFTLLFTLVFFAAPSKAVRVLAVFMALMLLVNMILIVAVQKNRYEEAGVGVASVVWAFVVSLWALACDRTVKWGKAEEEERLTGRVETRRTVWEWTEVLISTVAYIVLSLIIILITATLILRSLDAGFGPPGEQYWVDGDQYRIHVYCDGNGTDAAGNKLPTVFFEGGDLPVENGLWQFAQNALKNDSISRYCFADRPGYGWSDTAPSPLSAGMATDALSEALARAGEKGPWILASAGIGSVYSQIFSSRHGREVNGLLLIDPLHEDLLHRVSDPGRGFSYWLRGVFSPLGIERLPGAIFRGRTSADRVWGRSARQSGKYLFSKLQESLVADSLTKREVISSKAIQYPNTPLVVISSGVNIRKDSEWEDKQRDFSHLTRNLKHWDTVDDAPHNVWETLDGRQKIEKRLRQMVHA</sequence>
<dbReference type="AlphaFoldDB" id="A0A135T077"/>
<evidence type="ECO:0000256" key="2">
    <source>
        <dbReference type="SAM" id="Phobius"/>
    </source>
</evidence>
<accession>A0A135T077</accession>
<feature type="transmembrane region" description="Helical" evidence="2">
    <location>
        <begin position="310"/>
        <end position="331"/>
    </location>
</feature>
<keyword evidence="2" id="KW-1133">Transmembrane helix</keyword>
<feature type="transmembrane region" description="Helical" evidence="2">
    <location>
        <begin position="338"/>
        <end position="357"/>
    </location>
</feature>
<dbReference type="EMBL" id="JFBX01000335">
    <property type="protein sequence ID" value="KXH41542.1"/>
    <property type="molecule type" value="Genomic_DNA"/>
</dbReference>
<keyword evidence="2" id="KW-0812">Transmembrane</keyword>
<feature type="transmembrane region" description="Helical" evidence="2">
    <location>
        <begin position="282"/>
        <end position="304"/>
    </location>
</feature>
<keyword evidence="4" id="KW-1185">Reference proteome</keyword>